<accession>A0AAU8MHS9</accession>
<protein>
    <recommendedName>
        <fullName evidence="2">Transmembrane protein</fullName>
    </recommendedName>
</protein>
<dbReference type="EMBL" id="PP965496">
    <property type="protein sequence ID" value="XCO00233.1"/>
    <property type="molecule type" value="Genomic_DNA"/>
</dbReference>
<proteinExistence type="predicted"/>
<sequence length="95" mass="11658">MYHYQKSHLYQYYFIIQALKSTIMLIYKQYCYGHYFQLKVGLNLIINMMIKLSAINYNKSYILRYFNSIKCENIILYCKFQSCLLVLYQVNQLNY</sequence>
<name>A0AAU8MHS9_9CAUD</name>
<evidence type="ECO:0008006" key="2">
    <source>
        <dbReference type="Google" id="ProtNLM"/>
    </source>
</evidence>
<organism evidence="1">
    <name type="scientific">Geladintestivirus 6</name>
    <dbReference type="NCBI Taxonomy" id="3233138"/>
    <lineage>
        <taxon>Viruses</taxon>
        <taxon>Duplodnaviria</taxon>
        <taxon>Heunggongvirae</taxon>
        <taxon>Uroviricota</taxon>
        <taxon>Caudoviricetes</taxon>
        <taxon>Crassvirales</taxon>
    </lineage>
</organism>
<evidence type="ECO:0000313" key="1">
    <source>
        <dbReference type="EMBL" id="XCO00233.1"/>
    </source>
</evidence>
<reference evidence="1" key="1">
    <citation type="submission" date="2024-06" db="EMBL/GenBank/DDBJ databases">
        <title>Intestivirid acquisition increases across infancy in a wild primate population.</title>
        <authorList>
            <person name="Schneider-Creas I.A."/>
            <person name="Moya I.L."/>
            <person name="Chiou K.L."/>
            <person name="Baniel A."/>
            <person name="Azanaw Haile A."/>
            <person name="Kebede F."/>
            <person name="Abebe B."/>
            <person name="Snyder-Mackler N."/>
            <person name="Varsani A."/>
        </authorList>
    </citation>
    <scope>NUCLEOTIDE SEQUENCE</scope>
    <source>
        <strain evidence="1">Int_RNL_2018_1178_PEE</strain>
    </source>
</reference>